<protein>
    <submittedName>
        <fullName evidence="3">Uncharacterized protein</fullName>
    </submittedName>
</protein>
<sequence>MVRSTSISLENFLFIKRRIVIEYAEVTVGMVALVRTVVGVSLVGGLLVVLLWSEQQVGVKTPAHTHFHAHARGIPPDSLLEESSEKLDE</sequence>
<name>A0AAN8XWI4_HALRR</name>
<evidence type="ECO:0000256" key="2">
    <source>
        <dbReference type="SAM" id="Phobius"/>
    </source>
</evidence>
<keyword evidence="4" id="KW-1185">Reference proteome</keyword>
<keyword evidence="2" id="KW-0812">Transmembrane</keyword>
<accession>A0AAN8XWI4</accession>
<dbReference type="EMBL" id="JAXCGZ010000560">
    <property type="protein sequence ID" value="KAK7085819.1"/>
    <property type="molecule type" value="Genomic_DNA"/>
</dbReference>
<feature type="transmembrane region" description="Helical" evidence="2">
    <location>
        <begin position="32"/>
        <end position="52"/>
    </location>
</feature>
<dbReference type="Proteomes" id="UP001381693">
    <property type="component" value="Unassembled WGS sequence"/>
</dbReference>
<comment type="caution">
    <text evidence="3">The sequence shown here is derived from an EMBL/GenBank/DDBJ whole genome shotgun (WGS) entry which is preliminary data.</text>
</comment>
<evidence type="ECO:0000313" key="3">
    <source>
        <dbReference type="EMBL" id="KAK7085819.1"/>
    </source>
</evidence>
<evidence type="ECO:0000313" key="4">
    <source>
        <dbReference type="Proteomes" id="UP001381693"/>
    </source>
</evidence>
<gene>
    <name evidence="3" type="ORF">SK128_004662</name>
</gene>
<evidence type="ECO:0000256" key="1">
    <source>
        <dbReference type="SAM" id="MobiDB-lite"/>
    </source>
</evidence>
<keyword evidence="2" id="KW-1133">Transmembrane helix</keyword>
<keyword evidence="2" id="KW-0472">Membrane</keyword>
<dbReference type="AlphaFoldDB" id="A0AAN8XWI4"/>
<feature type="region of interest" description="Disordered" evidence="1">
    <location>
        <begin position="69"/>
        <end position="89"/>
    </location>
</feature>
<reference evidence="3 4" key="1">
    <citation type="submission" date="2023-11" db="EMBL/GenBank/DDBJ databases">
        <title>Halocaridina rubra genome assembly.</title>
        <authorList>
            <person name="Smith C."/>
        </authorList>
    </citation>
    <scope>NUCLEOTIDE SEQUENCE [LARGE SCALE GENOMIC DNA]</scope>
    <source>
        <strain evidence="3">EP-1</strain>
        <tissue evidence="3">Whole</tissue>
    </source>
</reference>
<proteinExistence type="predicted"/>
<organism evidence="3 4">
    <name type="scientific">Halocaridina rubra</name>
    <name type="common">Hawaiian red shrimp</name>
    <dbReference type="NCBI Taxonomy" id="373956"/>
    <lineage>
        <taxon>Eukaryota</taxon>
        <taxon>Metazoa</taxon>
        <taxon>Ecdysozoa</taxon>
        <taxon>Arthropoda</taxon>
        <taxon>Crustacea</taxon>
        <taxon>Multicrustacea</taxon>
        <taxon>Malacostraca</taxon>
        <taxon>Eumalacostraca</taxon>
        <taxon>Eucarida</taxon>
        <taxon>Decapoda</taxon>
        <taxon>Pleocyemata</taxon>
        <taxon>Caridea</taxon>
        <taxon>Atyoidea</taxon>
        <taxon>Atyidae</taxon>
        <taxon>Halocaridina</taxon>
    </lineage>
</organism>